<evidence type="ECO:0000313" key="2">
    <source>
        <dbReference type="EMBL" id="ETW62032.1"/>
    </source>
</evidence>
<keyword evidence="1" id="KW-0472">Membrane</keyword>
<feature type="transmembrane region" description="Helical" evidence="1">
    <location>
        <begin position="34"/>
        <end position="52"/>
    </location>
</feature>
<dbReference type="Proteomes" id="UP000030694">
    <property type="component" value="Unassembled WGS sequence"/>
</dbReference>
<sequence>MECFNLIDKHDIKKYNIDQIQFSSHINKKKNKMSYIYSISTYIYSTLYINMIISYVKLFVQIFLIFIYIFILLFCKKEFIYDNY</sequence>
<keyword evidence="1" id="KW-1133">Transmembrane helix</keyword>
<dbReference type="AlphaFoldDB" id="A0A024X914"/>
<gene>
    <name evidence="2" type="ORF">PFMC_02132</name>
</gene>
<accession>A0A024X914</accession>
<organism evidence="2 3">
    <name type="scientific">Plasmodium falciparum (isolate Camp / Malaysia)</name>
    <dbReference type="NCBI Taxonomy" id="5835"/>
    <lineage>
        <taxon>Eukaryota</taxon>
        <taxon>Sar</taxon>
        <taxon>Alveolata</taxon>
        <taxon>Apicomplexa</taxon>
        <taxon>Aconoidasida</taxon>
        <taxon>Haemosporida</taxon>
        <taxon>Plasmodiidae</taxon>
        <taxon>Plasmodium</taxon>
        <taxon>Plasmodium (Laverania)</taxon>
    </lineage>
</organism>
<reference evidence="2 3" key="2">
    <citation type="submission" date="2013-02" db="EMBL/GenBank/DDBJ databases">
        <title>The Genome Sequence of Plasmodium falciparum CAMP/Malaysia.</title>
        <authorList>
            <consortium name="The Broad Institute Genome Sequencing Platform"/>
            <consortium name="The Broad Institute Genome Sequencing Center for Infectious Disease"/>
            <person name="Neafsey D."/>
            <person name="Cheeseman I."/>
            <person name="Volkman S."/>
            <person name="Adams J."/>
            <person name="Walker B."/>
            <person name="Young S.K."/>
            <person name="Zeng Q."/>
            <person name="Gargeya S."/>
            <person name="Fitzgerald M."/>
            <person name="Haas B."/>
            <person name="Abouelleil A."/>
            <person name="Alvarado L."/>
            <person name="Arachchi H.M."/>
            <person name="Berlin A.M."/>
            <person name="Chapman S.B."/>
            <person name="Dewar J."/>
            <person name="Goldberg J."/>
            <person name="Griggs A."/>
            <person name="Gujja S."/>
            <person name="Hansen M."/>
            <person name="Howarth C."/>
            <person name="Imamovic A."/>
            <person name="Larimer J."/>
            <person name="McCowan C."/>
            <person name="Murphy C."/>
            <person name="Neiman D."/>
            <person name="Pearson M."/>
            <person name="Priest M."/>
            <person name="Roberts A."/>
            <person name="Saif S."/>
            <person name="Shea T."/>
            <person name="Sisk P."/>
            <person name="Sykes S."/>
            <person name="Wortman J."/>
            <person name="Nusbaum C."/>
            <person name="Birren B."/>
        </authorList>
    </citation>
    <scope>NUCLEOTIDE SEQUENCE [LARGE SCALE GENOMIC DNA]</scope>
    <source>
        <strain evidence="2 3">CAMP/Malaysia</strain>
    </source>
</reference>
<protein>
    <submittedName>
        <fullName evidence="2">Uncharacterized protein</fullName>
    </submittedName>
</protein>
<evidence type="ECO:0000256" key="1">
    <source>
        <dbReference type="SAM" id="Phobius"/>
    </source>
</evidence>
<dbReference type="EMBL" id="KI927509">
    <property type="protein sequence ID" value="ETW62032.1"/>
    <property type="molecule type" value="Genomic_DNA"/>
</dbReference>
<proteinExistence type="predicted"/>
<evidence type="ECO:0000313" key="3">
    <source>
        <dbReference type="Proteomes" id="UP000030694"/>
    </source>
</evidence>
<feature type="transmembrane region" description="Helical" evidence="1">
    <location>
        <begin position="58"/>
        <end position="75"/>
    </location>
</feature>
<reference evidence="2 3" key="1">
    <citation type="submission" date="2013-02" db="EMBL/GenBank/DDBJ databases">
        <title>The Genome Annotation of Plasmodium falciparum CAMP/Malaysia.</title>
        <authorList>
            <consortium name="The Broad Institute Genome Sequencing Platform"/>
            <consortium name="The Broad Institute Genome Sequencing Center for Infectious Disease"/>
            <person name="Neafsey D."/>
            <person name="Hoffman S."/>
            <person name="Volkman S."/>
            <person name="Rosenthal P."/>
            <person name="Walker B."/>
            <person name="Young S.K."/>
            <person name="Zeng Q."/>
            <person name="Gargeya S."/>
            <person name="Fitzgerald M."/>
            <person name="Haas B."/>
            <person name="Abouelleil A."/>
            <person name="Allen A.W."/>
            <person name="Alvarado L."/>
            <person name="Arachchi H.M."/>
            <person name="Berlin A.M."/>
            <person name="Chapman S.B."/>
            <person name="Gainer-Dewar J."/>
            <person name="Goldberg J."/>
            <person name="Griggs A."/>
            <person name="Gujja S."/>
            <person name="Hansen M."/>
            <person name="Howarth C."/>
            <person name="Imamovic A."/>
            <person name="Ireland A."/>
            <person name="Larimer J."/>
            <person name="McCowan C."/>
            <person name="Murphy C."/>
            <person name="Pearson M."/>
            <person name="Poon T.W."/>
            <person name="Priest M."/>
            <person name="Roberts A."/>
            <person name="Saif S."/>
            <person name="Shea T."/>
            <person name="Sisk P."/>
            <person name="Sykes S."/>
            <person name="Wortman J."/>
            <person name="Nusbaum C."/>
            <person name="Birren B."/>
        </authorList>
    </citation>
    <scope>NUCLEOTIDE SEQUENCE [LARGE SCALE GENOMIC DNA]</scope>
    <source>
        <strain evidence="2 3">CAMP/Malaysia</strain>
    </source>
</reference>
<keyword evidence="1" id="KW-0812">Transmembrane</keyword>
<name>A0A024X914_PLAFC</name>